<dbReference type="EMBL" id="JAUCGR010000001">
    <property type="protein sequence ID" value="MDM7830487.1"/>
    <property type="molecule type" value="Genomic_DNA"/>
</dbReference>
<name>A0ABT7S4D0_9CELL</name>
<evidence type="ECO:0000256" key="1">
    <source>
        <dbReference type="SAM" id="Phobius"/>
    </source>
</evidence>
<sequence>MPTNDPRPSKNQRRDEAREKARLMRIEQERKAKRTRLLVIAFGVVVVLALGTAVAFILKSNADKADQYGQVAYGGGADNVVPPTDPEAPSTADGAFIPVSKAGVGTAGDGDTTLSVYFDLQCPVCQQFDAVNGADLDALAAEDGITVKYFPVQFLDSMSNGTYYSSRAANAASIVADKDPEHFTAFLTALYSNQPAENTDGLPDPDIAAIATEAGVPTAVSDTFTDTVDGTYKVNGSDEEKSGTWRTFSPWITSNTATMQSVIGKVSTPTILIDDKAYEGSWQTPGELKTAVEAAAAAK</sequence>
<dbReference type="InterPro" id="IPR036249">
    <property type="entry name" value="Thioredoxin-like_sf"/>
</dbReference>
<dbReference type="Proteomes" id="UP001321453">
    <property type="component" value="Unassembled WGS sequence"/>
</dbReference>
<dbReference type="Pfam" id="PF13462">
    <property type="entry name" value="Thioredoxin_4"/>
    <property type="match status" value="1"/>
</dbReference>
<reference evidence="3 4" key="1">
    <citation type="submission" date="2023-06" db="EMBL/GenBank/DDBJ databases">
        <title>Cellulomonas sp. MW9 Whole genome sequence.</title>
        <authorList>
            <person name="Park S."/>
        </authorList>
    </citation>
    <scope>NUCLEOTIDE SEQUENCE [LARGE SCALE GENOMIC DNA]</scope>
    <source>
        <strain evidence="3 4">MW9</strain>
    </source>
</reference>
<dbReference type="Gene3D" id="3.40.30.10">
    <property type="entry name" value="Glutaredoxin"/>
    <property type="match status" value="1"/>
</dbReference>
<dbReference type="CDD" id="cd02972">
    <property type="entry name" value="DsbA_family"/>
    <property type="match status" value="1"/>
</dbReference>
<dbReference type="InterPro" id="IPR012336">
    <property type="entry name" value="Thioredoxin-like_fold"/>
</dbReference>
<accession>A0ABT7S4D0</accession>
<gene>
    <name evidence="3" type="ORF">QRT05_04015</name>
</gene>
<feature type="transmembrane region" description="Helical" evidence="1">
    <location>
        <begin position="37"/>
        <end position="58"/>
    </location>
</feature>
<evidence type="ECO:0000313" key="4">
    <source>
        <dbReference type="Proteomes" id="UP001321453"/>
    </source>
</evidence>
<evidence type="ECO:0000313" key="3">
    <source>
        <dbReference type="EMBL" id="MDM7830487.1"/>
    </source>
</evidence>
<keyword evidence="1" id="KW-1133">Transmembrane helix</keyword>
<keyword evidence="1" id="KW-0812">Transmembrane</keyword>
<comment type="caution">
    <text evidence="3">The sequence shown here is derived from an EMBL/GenBank/DDBJ whole genome shotgun (WGS) entry which is preliminary data.</text>
</comment>
<feature type="domain" description="Thioredoxin-like fold" evidence="2">
    <location>
        <begin position="112"/>
        <end position="293"/>
    </location>
</feature>
<dbReference type="RefSeq" id="WP_289445486.1">
    <property type="nucleotide sequence ID" value="NZ_JAUCGR010000001.1"/>
</dbReference>
<keyword evidence="1" id="KW-0472">Membrane</keyword>
<organism evidence="3 4">
    <name type="scientific">Cellulomonas edaphi</name>
    <dbReference type="NCBI Taxonomy" id="3053468"/>
    <lineage>
        <taxon>Bacteria</taxon>
        <taxon>Bacillati</taxon>
        <taxon>Actinomycetota</taxon>
        <taxon>Actinomycetes</taxon>
        <taxon>Micrococcales</taxon>
        <taxon>Cellulomonadaceae</taxon>
        <taxon>Cellulomonas</taxon>
    </lineage>
</organism>
<keyword evidence="4" id="KW-1185">Reference proteome</keyword>
<proteinExistence type="predicted"/>
<evidence type="ECO:0000259" key="2">
    <source>
        <dbReference type="Pfam" id="PF13462"/>
    </source>
</evidence>
<dbReference type="SUPFAM" id="SSF52833">
    <property type="entry name" value="Thioredoxin-like"/>
    <property type="match status" value="1"/>
</dbReference>
<protein>
    <submittedName>
        <fullName evidence="3">Thioredoxin domain-containing protein</fullName>
    </submittedName>
</protein>